<dbReference type="PANTHER" id="PTHR10344">
    <property type="entry name" value="THYMIDYLATE KINASE"/>
    <property type="match status" value="1"/>
</dbReference>
<dbReference type="InterPro" id="IPR018095">
    <property type="entry name" value="Thymidylate_kin_CS"/>
</dbReference>
<dbReference type="NCBIfam" id="TIGR00041">
    <property type="entry name" value="DTMP_kinase"/>
    <property type="match status" value="1"/>
</dbReference>
<protein>
    <recommendedName>
        <fullName evidence="3">dTMP kinase</fullName>
        <ecNumber evidence="3">2.7.4.9</ecNumber>
    </recommendedName>
</protein>
<evidence type="ECO:0000256" key="1">
    <source>
        <dbReference type="ARBA" id="ARBA00004992"/>
    </source>
</evidence>
<keyword evidence="8" id="KW-0067">ATP-binding</keyword>
<dbReference type="PANTHER" id="PTHR10344:SF4">
    <property type="entry name" value="UMP-CMP KINASE 2, MITOCHONDRIAL"/>
    <property type="match status" value="1"/>
</dbReference>
<dbReference type="EMBL" id="MN642089">
    <property type="protein sequence ID" value="QGH72112.1"/>
    <property type="molecule type" value="Genomic_DNA"/>
</dbReference>
<dbReference type="EC" id="2.7.4.9" evidence="3"/>
<evidence type="ECO:0000256" key="6">
    <source>
        <dbReference type="ARBA" id="ARBA00022741"/>
    </source>
</evidence>
<comment type="pathway">
    <text evidence="1">Pyrimidine metabolism; dTTP biosynthesis.</text>
</comment>
<proteinExistence type="inferred from homology"/>
<evidence type="ECO:0000259" key="10">
    <source>
        <dbReference type="Pfam" id="PF02223"/>
    </source>
</evidence>
<keyword evidence="6" id="KW-0547">Nucleotide-binding</keyword>
<dbReference type="Pfam" id="PF02223">
    <property type="entry name" value="Thymidylate_kin"/>
    <property type="match status" value="1"/>
</dbReference>
<evidence type="ECO:0000256" key="8">
    <source>
        <dbReference type="ARBA" id="ARBA00022840"/>
    </source>
</evidence>
<dbReference type="Gene3D" id="3.40.50.300">
    <property type="entry name" value="P-loop containing nucleotide triphosphate hydrolases"/>
    <property type="match status" value="1"/>
</dbReference>
<organism evidence="11 12">
    <name type="scientific">Klebsiella phage N1M2</name>
    <dbReference type="NCBI Taxonomy" id="2664939"/>
    <lineage>
        <taxon>Viruses</taxon>
        <taxon>Duplodnaviria</taxon>
        <taxon>Heunggongvirae</taxon>
        <taxon>Uroviricota</taxon>
        <taxon>Caudoviricetes</taxon>
        <taxon>Chimalliviridae</taxon>
        <taxon>Nimduovirus</taxon>
        <taxon>Nimduovirus N1M2</taxon>
    </lineage>
</organism>
<dbReference type="InterPro" id="IPR039430">
    <property type="entry name" value="Thymidylate_kin-like_dom"/>
</dbReference>
<evidence type="ECO:0000313" key="12">
    <source>
        <dbReference type="Proteomes" id="UP000464669"/>
    </source>
</evidence>
<accession>A0A6B7ZFD2</accession>
<dbReference type="GO" id="GO:0005524">
    <property type="term" value="F:ATP binding"/>
    <property type="evidence" value="ECO:0007669"/>
    <property type="project" value="UniProtKB-KW"/>
</dbReference>
<dbReference type="HAMAP" id="MF_00165">
    <property type="entry name" value="Thymidylate_kinase"/>
    <property type="match status" value="1"/>
</dbReference>
<evidence type="ECO:0000256" key="2">
    <source>
        <dbReference type="ARBA" id="ARBA00009776"/>
    </source>
</evidence>
<keyword evidence="5" id="KW-0545">Nucleotide biosynthesis</keyword>
<keyword evidence="12" id="KW-1185">Reference proteome</keyword>
<dbReference type="GO" id="GO:0006227">
    <property type="term" value="P:dUDP biosynthetic process"/>
    <property type="evidence" value="ECO:0007669"/>
    <property type="project" value="TreeGrafter"/>
</dbReference>
<dbReference type="GO" id="GO:0006235">
    <property type="term" value="P:dTTP biosynthetic process"/>
    <property type="evidence" value="ECO:0007669"/>
    <property type="project" value="UniProtKB-UniPathway"/>
</dbReference>
<dbReference type="SUPFAM" id="SSF52540">
    <property type="entry name" value="P-loop containing nucleoside triphosphate hydrolases"/>
    <property type="match status" value="1"/>
</dbReference>
<reference evidence="11 12" key="1">
    <citation type="submission" date="2019-11" db="EMBL/GenBank/DDBJ databases">
        <authorList>
            <person name="Lewis R."/>
            <person name="Clooney A.G."/>
            <person name="Stockdale S.R."/>
            <person name="Buttimer C."/>
            <person name="Draper L.A."/>
            <person name="Ross R.P."/>
            <person name="Hill C."/>
        </authorList>
    </citation>
    <scope>NUCLEOTIDE SEQUENCE [LARGE SCALE GENOMIC DNA]</scope>
</reference>
<evidence type="ECO:0000313" key="11">
    <source>
        <dbReference type="EMBL" id="QGH72112.1"/>
    </source>
</evidence>
<keyword evidence="4" id="KW-0808">Transferase</keyword>
<dbReference type="GO" id="GO:0004798">
    <property type="term" value="F:dTMP kinase activity"/>
    <property type="evidence" value="ECO:0007669"/>
    <property type="project" value="UniProtKB-EC"/>
</dbReference>
<evidence type="ECO:0000256" key="4">
    <source>
        <dbReference type="ARBA" id="ARBA00022679"/>
    </source>
</evidence>
<comment type="similarity">
    <text evidence="2">Belongs to the thymidylate kinase family.</text>
</comment>
<feature type="domain" description="Thymidylate kinase-like" evidence="10">
    <location>
        <begin position="7"/>
        <end position="173"/>
    </location>
</feature>
<dbReference type="GO" id="GO:0006233">
    <property type="term" value="P:dTDP biosynthetic process"/>
    <property type="evidence" value="ECO:0007669"/>
    <property type="project" value="InterPro"/>
</dbReference>
<evidence type="ECO:0000256" key="5">
    <source>
        <dbReference type="ARBA" id="ARBA00022727"/>
    </source>
</evidence>
<comment type="catalytic activity">
    <reaction evidence="9">
        <text>dTMP + ATP = dTDP + ADP</text>
        <dbReference type="Rhea" id="RHEA:13517"/>
        <dbReference type="ChEBI" id="CHEBI:30616"/>
        <dbReference type="ChEBI" id="CHEBI:58369"/>
        <dbReference type="ChEBI" id="CHEBI:63528"/>
        <dbReference type="ChEBI" id="CHEBI:456216"/>
        <dbReference type="EC" id="2.7.4.9"/>
    </reaction>
</comment>
<dbReference type="PROSITE" id="PS01331">
    <property type="entry name" value="THYMIDYLATE_KINASE"/>
    <property type="match status" value="1"/>
</dbReference>
<dbReference type="UniPathway" id="UPA00575"/>
<gene>
    <name evidence="11" type="ORF">N1M2_249</name>
</gene>
<keyword evidence="7 11" id="KW-0418">Kinase</keyword>
<name>A0A6B7ZFD2_9CAUD</name>
<dbReference type="Proteomes" id="UP000464669">
    <property type="component" value="Segment"/>
</dbReference>
<evidence type="ECO:0000256" key="9">
    <source>
        <dbReference type="ARBA" id="ARBA00048743"/>
    </source>
</evidence>
<evidence type="ECO:0000256" key="3">
    <source>
        <dbReference type="ARBA" id="ARBA00012980"/>
    </source>
</evidence>
<evidence type="ECO:0000256" key="7">
    <source>
        <dbReference type="ARBA" id="ARBA00022777"/>
    </source>
</evidence>
<sequence>MSFDIALEGLDLSGKSTLAKQLAYAFKARHVGEPFTETLHSKQVKEMITQNHAPKVYEIMALIAQRVEANQKVKHPYLSRGRDIISDRCVVSSMVYQSSEEADQATVLKMNETILNSYGYSAIPDILVFIDLDYETYMERCNNGSRVLDNKEIWLQNPTNFATQRQKYLDAIELISGGDRRIVVVTIKPATPVEEVIGLIKEAQAKLA</sequence>
<dbReference type="InterPro" id="IPR018094">
    <property type="entry name" value="Thymidylate_kinase"/>
</dbReference>
<dbReference type="InterPro" id="IPR027417">
    <property type="entry name" value="P-loop_NTPase"/>
</dbReference>